<feature type="region of interest" description="Disordered" evidence="6">
    <location>
        <begin position="387"/>
        <end position="410"/>
    </location>
</feature>
<dbReference type="InterPro" id="IPR050493">
    <property type="entry name" value="FAD-dep_Monooxygenase_BioMet"/>
</dbReference>
<protein>
    <submittedName>
        <fullName evidence="8">Monooxygenase (salicylate/ hydroxybenzoate hydroxylase)</fullName>
    </submittedName>
</protein>
<evidence type="ECO:0000256" key="3">
    <source>
        <dbReference type="ARBA" id="ARBA00022827"/>
    </source>
</evidence>
<name>A0A918QAH3_9ACTN</name>
<dbReference type="Proteomes" id="UP000630936">
    <property type="component" value="Unassembled WGS sequence"/>
</dbReference>
<dbReference type="RefSeq" id="WP_190124262.1">
    <property type="nucleotide sequence ID" value="NZ_BMWG01000011.1"/>
</dbReference>
<dbReference type="Gene3D" id="3.50.50.60">
    <property type="entry name" value="FAD/NAD(P)-binding domain"/>
    <property type="match status" value="1"/>
</dbReference>
<evidence type="ECO:0000313" key="9">
    <source>
        <dbReference type="Proteomes" id="UP000630936"/>
    </source>
</evidence>
<sequence length="410" mass="44514">MADIIIAGGGIGGLATALSLVRLGHRATVLERSGTFAEIGAGIQLGPNAFRALDRLGVGESVRERAVFIDELRFMDGTTGEKVAAMELTGAYRERFGNPYAVVHRGDLYQPLLTACQELDGVELFADASVGSYEQDADGVTVRTVDGRTFRGAALIGADGIRSTVRAAMLGDGEPRVSGHTIYRSVIPIEKVPEELRWNTVTLWAGPQWHFVHYIIGGGKYLNLAVTRDDGATVPVTGRETARAHVLAQFPGIGPTARRLLELGEGWREWVLCDRDPVRTWTDRRVVLVGDAAHPMLQYAAQGACQALEDAVVLGDLLDGMDADDVVQHLEKFNAVRRERTGRTQLIARYMGSELYHPAGEKAKARNAMLSALTQREMHDKVSWLHGDHHFTDSGAEGAATSAEPPSARR</sequence>
<dbReference type="PRINTS" id="PR00420">
    <property type="entry name" value="RNGMNOXGNASE"/>
</dbReference>
<feature type="domain" description="FAD-binding" evidence="7">
    <location>
        <begin position="2"/>
        <end position="169"/>
    </location>
</feature>
<evidence type="ECO:0000313" key="8">
    <source>
        <dbReference type="EMBL" id="GGZ39725.1"/>
    </source>
</evidence>
<evidence type="ECO:0000256" key="6">
    <source>
        <dbReference type="SAM" id="MobiDB-lite"/>
    </source>
</evidence>
<dbReference type="InterPro" id="IPR002938">
    <property type="entry name" value="FAD-bd"/>
</dbReference>
<evidence type="ECO:0000256" key="5">
    <source>
        <dbReference type="ARBA" id="ARBA00023033"/>
    </source>
</evidence>
<evidence type="ECO:0000256" key="4">
    <source>
        <dbReference type="ARBA" id="ARBA00023002"/>
    </source>
</evidence>
<dbReference type="GO" id="GO:0004497">
    <property type="term" value="F:monooxygenase activity"/>
    <property type="evidence" value="ECO:0007669"/>
    <property type="project" value="UniProtKB-KW"/>
</dbReference>
<keyword evidence="9" id="KW-1185">Reference proteome</keyword>
<reference evidence="8" key="1">
    <citation type="journal article" date="2014" name="Int. J. Syst. Evol. Microbiol.">
        <title>Complete genome sequence of Corynebacterium casei LMG S-19264T (=DSM 44701T), isolated from a smear-ripened cheese.</title>
        <authorList>
            <consortium name="US DOE Joint Genome Institute (JGI-PGF)"/>
            <person name="Walter F."/>
            <person name="Albersmeier A."/>
            <person name="Kalinowski J."/>
            <person name="Ruckert C."/>
        </authorList>
    </citation>
    <scope>NUCLEOTIDE SEQUENCE</scope>
    <source>
        <strain evidence="8">JCM 4988</strain>
    </source>
</reference>
<dbReference type="Pfam" id="PF01494">
    <property type="entry name" value="FAD_binding_3"/>
    <property type="match status" value="1"/>
</dbReference>
<proteinExistence type="predicted"/>
<evidence type="ECO:0000256" key="1">
    <source>
        <dbReference type="ARBA" id="ARBA00001974"/>
    </source>
</evidence>
<reference evidence="8" key="2">
    <citation type="submission" date="2020-09" db="EMBL/GenBank/DDBJ databases">
        <authorList>
            <person name="Sun Q."/>
            <person name="Ohkuma M."/>
        </authorList>
    </citation>
    <scope>NUCLEOTIDE SEQUENCE</scope>
    <source>
        <strain evidence="8">JCM 4988</strain>
    </source>
</reference>
<organism evidence="8 9">
    <name type="scientific">Streptomyces inusitatus</name>
    <dbReference type="NCBI Taxonomy" id="68221"/>
    <lineage>
        <taxon>Bacteria</taxon>
        <taxon>Bacillati</taxon>
        <taxon>Actinomycetota</taxon>
        <taxon>Actinomycetes</taxon>
        <taxon>Kitasatosporales</taxon>
        <taxon>Streptomycetaceae</taxon>
        <taxon>Streptomyces</taxon>
    </lineage>
</organism>
<dbReference type="SUPFAM" id="SSF51905">
    <property type="entry name" value="FAD/NAD(P)-binding domain"/>
    <property type="match status" value="1"/>
</dbReference>
<keyword evidence="2" id="KW-0285">Flavoprotein</keyword>
<dbReference type="GO" id="GO:0071949">
    <property type="term" value="F:FAD binding"/>
    <property type="evidence" value="ECO:0007669"/>
    <property type="project" value="InterPro"/>
</dbReference>
<evidence type="ECO:0000256" key="2">
    <source>
        <dbReference type="ARBA" id="ARBA00022630"/>
    </source>
</evidence>
<keyword evidence="4" id="KW-0560">Oxidoreductase</keyword>
<evidence type="ECO:0000259" key="7">
    <source>
        <dbReference type="Pfam" id="PF01494"/>
    </source>
</evidence>
<dbReference type="InterPro" id="IPR036188">
    <property type="entry name" value="FAD/NAD-bd_sf"/>
</dbReference>
<accession>A0A918QAH3</accession>
<dbReference type="AlphaFoldDB" id="A0A918QAH3"/>
<gene>
    <name evidence="8" type="ORF">GCM10010387_37560</name>
</gene>
<dbReference type="PANTHER" id="PTHR13789">
    <property type="entry name" value="MONOOXYGENASE"/>
    <property type="match status" value="1"/>
</dbReference>
<dbReference type="PANTHER" id="PTHR13789:SF318">
    <property type="entry name" value="GERANYLGERANYL DIPHOSPHATE REDUCTASE"/>
    <property type="match status" value="1"/>
</dbReference>
<comment type="caution">
    <text evidence="8">The sequence shown here is derived from an EMBL/GenBank/DDBJ whole genome shotgun (WGS) entry which is preliminary data.</text>
</comment>
<dbReference type="SUPFAM" id="SSF54373">
    <property type="entry name" value="FAD-linked reductases, C-terminal domain"/>
    <property type="match status" value="1"/>
</dbReference>
<dbReference type="NCBIfam" id="NF006021">
    <property type="entry name" value="PRK08163.1"/>
    <property type="match status" value="1"/>
</dbReference>
<dbReference type="EMBL" id="BMWG01000011">
    <property type="protein sequence ID" value="GGZ39725.1"/>
    <property type="molecule type" value="Genomic_DNA"/>
</dbReference>
<comment type="cofactor">
    <cofactor evidence="1">
        <name>FAD</name>
        <dbReference type="ChEBI" id="CHEBI:57692"/>
    </cofactor>
</comment>
<keyword evidence="5 8" id="KW-0503">Monooxygenase</keyword>
<keyword evidence="3" id="KW-0274">FAD</keyword>